<evidence type="ECO:0000313" key="2">
    <source>
        <dbReference type="Proteomes" id="UP000294752"/>
    </source>
</evidence>
<evidence type="ECO:0000313" key="1">
    <source>
        <dbReference type="EMBL" id="TDS13984.1"/>
    </source>
</evidence>
<name>A0A4R7D317_9SPHI</name>
<dbReference type="Proteomes" id="UP000294752">
    <property type="component" value="Unassembled WGS sequence"/>
</dbReference>
<comment type="caution">
    <text evidence="1">The sequence shown here is derived from an EMBL/GenBank/DDBJ whole genome shotgun (WGS) entry which is preliminary data.</text>
</comment>
<organism evidence="1 2">
    <name type="scientific">Sphingobacterium paludis</name>
    <dbReference type="NCBI Taxonomy" id="1476465"/>
    <lineage>
        <taxon>Bacteria</taxon>
        <taxon>Pseudomonadati</taxon>
        <taxon>Bacteroidota</taxon>
        <taxon>Sphingobacteriia</taxon>
        <taxon>Sphingobacteriales</taxon>
        <taxon>Sphingobacteriaceae</taxon>
        <taxon>Sphingobacterium</taxon>
    </lineage>
</organism>
<accession>A0A4R7D317</accession>
<proteinExistence type="predicted"/>
<dbReference type="EMBL" id="SNZV01000004">
    <property type="protein sequence ID" value="TDS13984.1"/>
    <property type="molecule type" value="Genomic_DNA"/>
</dbReference>
<reference evidence="1 2" key="1">
    <citation type="submission" date="2019-03" db="EMBL/GenBank/DDBJ databases">
        <title>Genomic Encyclopedia of Type Strains, Phase III (KMG-III): the genomes of soil and plant-associated and newly described type strains.</title>
        <authorList>
            <person name="Whitman W."/>
        </authorList>
    </citation>
    <scope>NUCLEOTIDE SEQUENCE [LARGE SCALE GENOMIC DNA]</scope>
    <source>
        <strain evidence="1 2">CGMCC 1.12801</strain>
    </source>
</reference>
<keyword evidence="2" id="KW-1185">Reference proteome</keyword>
<protein>
    <submittedName>
        <fullName evidence="1">Uncharacterized protein</fullName>
    </submittedName>
</protein>
<gene>
    <name evidence="1" type="ORF">B0I21_104312</name>
</gene>
<sequence>MGPMEQIGADNAAHALQLDNHQDSDKAPVLYYRVISFDWRPYLMSYRQ</sequence>
<dbReference type="AlphaFoldDB" id="A0A4R7D317"/>